<dbReference type="PROSITE" id="PS50022">
    <property type="entry name" value="FA58C_3"/>
    <property type="match status" value="1"/>
</dbReference>
<dbReference type="SUPFAM" id="SSF49785">
    <property type="entry name" value="Galactose-binding domain-like"/>
    <property type="match status" value="1"/>
</dbReference>
<dbReference type="InterPro" id="IPR013728">
    <property type="entry name" value="BT_3987-like_N"/>
</dbReference>
<dbReference type="PROSITE" id="PS51257">
    <property type="entry name" value="PROKAR_LIPOPROTEIN"/>
    <property type="match status" value="1"/>
</dbReference>
<reference evidence="3" key="2">
    <citation type="submission" date="2023-07" db="EMBL/GenBank/DDBJ databases">
        <title>Identification and characterization of horizontal gene transfer across gut microbiota members of farm animals based on homology search.</title>
        <authorList>
            <person name="Schwarzerova J."/>
            <person name="Nykrynova M."/>
            <person name="Jureckova K."/>
            <person name="Cejkova D."/>
            <person name="Rychlik I."/>
        </authorList>
    </citation>
    <scope>NUCLEOTIDE SEQUENCE [LARGE SCALE GENOMIC DNA]</scope>
    <source>
        <strain evidence="3">109_WCHN</strain>
    </source>
</reference>
<evidence type="ECO:0000313" key="3">
    <source>
        <dbReference type="Proteomes" id="UP001169458"/>
    </source>
</evidence>
<gene>
    <name evidence="2" type="ORF">QUW60_11185</name>
</gene>
<sequence length="451" mass="49804">MKRNIIWLTGALVLLSACDESEYELQNLVPEEYHKILYVNHSGKQEMTLYDTDEDYTYTLSVIKAGSDPSQTANVNVGVLSQEQVDVEYSQPEAVNYKVLTADSYSLSTDSLNFTAEDHFRSVTISVNSTKVKALMDNDPSAEWVLPLIVTSETDSINSEKNQLFLQITDVLVPSVGFVVPPEQTFDVYDIASVPASISKVIEFGLDAENRWEITCGLTVDNSYIDDYNEANGTVFQALPEGSYTLPESVVLPSDATVSSLEVSIDGTKLVAAGDYMLPVRMSDVSEFVVSADGAVYPIMIRVMAEELDRTNWTATADSEEETGEGSNGPAQLILDGNIDTYWHSIWQSGSGKRSVPYEIIIDMKSVHTFAHIGMIQRNSDQYNDTGTGEFYVSSDGTNWGDPIGTFSMARNVELQIFPVKPASGQYIKIKILSSHRDQNCSLSEVYVYGE</sequence>
<evidence type="ECO:0000313" key="2">
    <source>
        <dbReference type="EMBL" id="MDM8325781.1"/>
    </source>
</evidence>
<dbReference type="InterPro" id="IPR000421">
    <property type="entry name" value="FA58C"/>
</dbReference>
<keyword evidence="3" id="KW-1185">Reference proteome</keyword>
<organism evidence="2 3">
    <name type="scientific">Bacteroides gallinaceum</name>
    <dbReference type="NCBI Taxonomy" id="1462571"/>
    <lineage>
        <taxon>Bacteria</taxon>
        <taxon>Pseudomonadati</taxon>
        <taxon>Bacteroidota</taxon>
        <taxon>Bacteroidia</taxon>
        <taxon>Bacteroidales</taxon>
        <taxon>Bacteroidaceae</taxon>
        <taxon>Bacteroides</taxon>
    </lineage>
</organism>
<reference evidence="2 3" key="1">
    <citation type="submission" date="2023-06" db="EMBL/GenBank/DDBJ databases">
        <authorList>
            <person name="Zeman M."/>
            <person name="Kubasova T."/>
            <person name="Jahodarova E."/>
            <person name="Nykrynova M."/>
            <person name="Rychlik I."/>
        </authorList>
    </citation>
    <scope>NUCLEOTIDE SEQUENCE [LARGE SCALE GENOMIC DNA]</scope>
    <source>
        <strain evidence="2 3">109_WCHN</strain>
    </source>
</reference>
<dbReference type="EMBL" id="JAUDEN010000019">
    <property type="protein sequence ID" value="MDM8325781.1"/>
    <property type="molecule type" value="Genomic_DNA"/>
</dbReference>
<accession>A0ABT7VHK9</accession>
<feature type="domain" description="F5/8 type C" evidence="1">
    <location>
        <begin position="296"/>
        <end position="451"/>
    </location>
</feature>
<protein>
    <submittedName>
        <fullName evidence="2">DUF1735 domain-containing protein</fullName>
    </submittedName>
</protein>
<proteinExistence type="predicted"/>
<dbReference type="InterPro" id="IPR008979">
    <property type="entry name" value="Galactose-bd-like_sf"/>
</dbReference>
<dbReference type="Pfam" id="PF08522">
    <property type="entry name" value="BT_3987-like_N"/>
    <property type="match status" value="2"/>
</dbReference>
<dbReference type="Gene3D" id="2.60.120.260">
    <property type="entry name" value="Galactose-binding domain-like"/>
    <property type="match status" value="1"/>
</dbReference>
<evidence type="ECO:0000259" key="1">
    <source>
        <dbReference type="PROSITE" id="PS50022"/>
    </source>
</evidence>
<name>A0ABT7VHK9_9BACE</name>
<dbReference type="Proteomes" id="UP001169458">
    <property type="component" value="Unassembled WGS sequence"/>
</dbReference>
<comment type="caution">
    <text evidence="2">The sequence shown here is derived from an EMBL/GenBank/DDBJ whole genome shotgun (WGS) entry which is preliminary data.</text>
</comment>
<dbReference type="Pfam" id="PF00754">
    <property type="entry name" value="F5_F8_type_C"/>
    <property type="match status" value="1"/>
</dbReference>
<dbReference type="Gene3D" id="2.60.40.1740">
    <property type="entry name" value="hypothetical protein (bacova_03559)"/>
    <property type="match status" value="2"/>
</dbReference>
<dbReference type="RefSeq" id="WP_289560526.1">
    <property type="nucleotide sequence ID" value="NZ_JAUDEN010000019.1"/>
</dbReference>